<organism evidence="1">
    <name type="scientific">Trichophyton rubrum CBS 288.86</name>
    <dbReference type="NCBI Taxonomy" id="1215330"/>
    <lineage>
        <taxon>Eukaryota</taxon>
        <taxon>Fungi</taxon>
        <taxon>Dikarya</taxon>
        <taxon>Ascomycota</taxon>
        <taxon>Pezizomycotina</taxon>
        <taxon>Eurotiomycetes</taxon>
        <taxon>Eurotiomycetidae</taxon>
        <taxon>Onygenales</taxon>
        <taxon>Arthrodermataceae</taxon>
        <taxon>Trichophyton</taxon>
    </lineage>
</organism>
<evidence type="ECO:0000313" key="1">
    <source>
        <dbReference type="EMBL" id="EZF47742.1"/>
    </source>
</evidence>
<gene>
    <name evidence="1" type="ORF">H103_08484</name>
</gene>
<dbReference type="Proteomes" id="UP000023758">
    <property type="component" value="Unassembled WGS sequence"/>
</dbReference>
<accession>A0A022VN81</accession>
<sequence length="115" mass="13017">MQYIKQIWDFSLISQPSLRAPGVNLKAKAWLLIEVILELLEHGDIHGRRFFLGNIRVDLDISGSPYSMGVFLSCFSESFIGCIELSWSLIRRRVFPSFLSSSPQSNLTPNLLSSI</sequence>
<protein>
    <submittedName>
        <fullName evidence="1">Uncharacterized protein</fullName>
    </submittedName>
</protein>
<dbReference type="HOGENOM" id="CLU_2110681_0_0_1"/>
<name>A0A022VN81_TRIRU</name>
<proteinExistence type="predicted"/>
<dbReference type="EMBL" id="KK207940">
    <property type="protein sequence ID" value="EZF47742.1"/>
    <property type="molecule type" value="Genomic_DNA"/>
</dbReference>
<reference evidence="1" key="1">
    <citation type="submission" date="2014-02" db="EMBL/GenBank/DDBJ databases">
        <title>The Genome Sequence of Trichophyton rubrum (morphotype fischeri) CBS 288.86.</title>
        <authorList>
            <consortium name="The Broad Institute Genomics Platform"/>
            <person name="Cuomo C.A."/>
            <person name="White T.C."/>
            <person name="Graser Y."/>
            <person name="Martinez-Rossi N."/>
            <person name="Heitman J."/>
            <person name="Young S.K."/>
            <person name="Zeng Q."/>
            <person name="Gargeya S."/>
            <person name="Abouelleil A."/>
            <person name="Alvarado L."/>
            <person name="Chapman S.B."/>
            <person name="Gainer-Dewar J."/>
            <person name="Goldberg J."/>
            <person name="Griggs A."/>
            <person name="Gujja S."/>
            <person name="Hansen M."/>
            <person name="Howarth C."/>
            <person name="Imamovic A."/>
            <person name="Larimer J."/>
            <person name="Martinez D."/>
            <person name="Murphy C."/>
            <person name="Pearson M.D."/>
            <person name="Persinoti G."/>
            <person name="Poon T."/>
            <person name="Priest M."/>
            <person name="Roberts A.D."/>
            <person name="Saif S."/>
            <person name="Shea T.D."/>
            <person name="Sykes S.N."/>
            <person name="Wortman J."/>
            <person name="Nusbaum C."/>
            <person name="Birren B."/>
        </authorList>
    </citation>
    <scope>NUCLEOTIDE SEQUENCE [LARGE SCALE GENOMIC DNA]</scope>
    <source>
        <strain evidence="1">CBS 288.86</strain>
    </source>
</reference>
<dbReference type="AlphaFoldDB" id="A0A022VN81"/>